<evidence type="ECO:0000313" key="3">
    <source>
        <dbReference type="EMBL" id="KAA6170053.1"/>
    </source>
</evidence>
<organism evidence="3 6">
    <name type="scientific">Pseudomonas veronii</name>
    <dbReference type="NCBI Taxonomy" id="76761"/>
    <lineage>
        <taxon>Bacteria</taxon>
        <taxon>Pseudomonadati</taxon>
        <taxon>Pseudomonadota</taxon>
        <taxon>Gammaproteobacteria</taxon>
        <taxon>Pseudomonadales</taxon>
        <taxon>Pseudomonadaceae</taxon>
        <taxon>Pseudomonas</taxon>
    </lineage>
</organism>
<feature type="chain" id="PRO_5044546295" description="Secreted protein" evidence="2">
    <location>
        <begin position="23"/>
        <end position="76"/>
    </location>
</feature>
<dbReference type="Proteomes" id="UP000323909">
    <property type="component" value="Unassembled WGS sequence"/>
</dbReference>
<evidence type="ECO:0000256" key="1">
    <source>
        <dbReference type="SAM" id="MobiDB-lite"/>
    </source>
</evidence>
<name>A0A0R2ZL08_PSEVE</name>
<dbReference type="AlphaFoldDB" id="A0A0R2ZL08"/>
<evidence type="ECO:0000313" key="5">
    <source>
        <dbReference type="EMBL" id="NMY01022.1"/>
    </source>
</evidence>
<accession>A0A0R2ZL08</accession>
<evidence type="ECO:0000313" key="8">
    <source>
        <dbReference type="Proteomes" id="UP000614123"/>
    </source>
</evidence>
<comment type="caution">
    <text evidence="3">The sequence shown here is derived from an EMBL/GenBank/DDBJ whole genome shotgun (WGS) entry which is preliminary data.</text>
</comment>
<dbReference type="GeneID" id="61828720"/>
<dbReference type="EMBL" id="JAAQWE010000053">
    <property type="protein sequence ID" value="NMY01022.1"/>
    <property type="molecule type" value="Genomic_DNA"/>
</dbReference>
<evidence type="ECO:0000313" key="6">
    <source>
        <dbReference type="Proteomes" id="UP000323909"/>
    </source>
</evidence>
<feature type="region of interest" description="Disordered" evidence="1">
    <location>
        <begin position="43"/>
        <end position="76"/>
    </location>
</feature>
<gene>
    <name evidence="3" type="ORF">F3K53_28525</name>
    <name evidence="5" type="ORF">HBO43_31065</name>
    <name evidence="4" type="ORF">YA0849_14795</name>
</gene>
<evidence type="ECO:0000313" key="7">
    <source>
        <dbReference type="Proteomes" id="UP000552560"/>
    </source>
</evidence>
<keyword evidence="8" id="KW-1185">Reference proteome</keyword>
<reference evidence="3 6" key="1">
    <citation type="submission" date="2019-09" db="EMBL/GenBank/DDBJ databases">
        <title>Genomic sequencing of 4 copper resistant soil isolates.</title>
        <authorList>
            <person name="Havryliuk O."/>
        </authorList>
    </citation>
    <scope>NUCLEOTIDE SEQUENCE [LARGE SCALE GENOMIC DNA]</scope>
    <source>
        <strain evidence="3 6">UKR4</strain>
    </source>
</reference>
<dbReference type="Proteomes" id="UP000614123">
    <property type="component" value="Unassembled WGS sequence"/>
</dbReference>
<dbReference type="EMBL" id="JAEILD010000071">
    <property type="protein sequence ID" value="MBI6650267.1"/>
    <property type="molecule type" value="Genomic_DNA"/>
</dbReference>
<dbReference type="OrthoDB" id="7016632at2"/>
<reference evidence="5 7" key="2">
    <citation type="journal article" date="2020" name="Front. Microbiol.">
        <title>Genetic Organization of the aprX-lipA2 Operon Affects the Proteolytic Potential of Pseudomonas Species in Milk.</title>
        <authorList>
            <person name="Maier C."/>
            <person name="Huptas C."/>
            <person name="von Neubeck M."/>
            <person name="Scherer S."/>
            <person name="Wenning M."/>
            <person name="Lucking G."/>
        </authorList>
    </citation>
    <scope>NUCLEOTIDE SEQUENCE [LARGE SCALE GENOMIC DNA]</scope>
    <source>
        <strain evidence="5 7">WS 4671</strain>
    </source>
</reference>
<evidence type="ECO:0000313" key="4">
    <source>
        <dbReference type="EMBL" id="MBI6650267.1"/>
    </source>
</evidence>
<dbReference type="Proteomes" id="UP000552560">
    <property type="component" value="Unassembled WGS sequence"/>
</dbReference>
<dbReference type="EMBL" id="VWXT01000594">
    <property type="protein sequence ID" value="KAA6170053.1"/>
    <property type="molecule type" value="Genomic_DNA"/>
</dbReference>
<keyword evidence="2" id="KW-0732">Signal</keyword>
<evidence type="ECO:0008006" key="9">
    <source>
        <dbReference type="Google" id="ProtNLM"/>
    </source>
</evidence>
<sequence length="76" mass="8654">MKFIKLLSIGIVLTGFMSSAFAEDGFERTKNFKDNFRAEQARLWGPDVSEKSKQKIAQEKQKEPKGISSKSTTKRQ</sequence>
<feature type="signal peptide" evidence="2">
    <location>
        <begin position="1"/>
        <end position="22"/>
    </location>
</feature>
<dbReference type="RefSeq" id="WP_019818108.1">
    <property type="nucleotide sequence ID" value="NZ_CP149793.1"/>
</dbReference>
<feature type="compositionally biased region" description="Basic and acidic residues" evidence="1">
    <location>
        <begin position="48"/>
        <end position="65"/>
    </location>
</feature>
<reference evidence="4 8" key="3">
    <citation type="submission" date="2020-12" db="EMBL/GenBank/DDBJ databases">
        <title>Comparative genomic insights into the epidemiology and virulence of plant pathogenic Pseudomonads from Turkey.</title>
        <authorList>
            <person name="Dillon M."/>
            <person name="Ruiz-Bedoya T."/>
            <person name="Bendalovic-Torma C."/>
            <person name="Guttman K.M."/>
            <person name="Kwak H."/>
            <person name="Middleton M.A."/>
            <person name="Wang P.W."/>
            <person name="Horuz S."/>
            <person name="Aysan Y."/>
            <person name="Guttman D.S."/>
        </authorList>
    </citation>
    <scope>NUCLEOTIDE SEQUENCE [LARGE SCALE GENOMIC DNA]</scope>
    <source>
        <strain evidence="4 8">S4_EA_3a</strain>
    </source>
</reference>
<proteinExistence type="predicted"/>
<protein>
    <recommendedName>
        <fullName evidence="9">Secreted protein</fullName>
    </recommendedName>
</protein>
<evidence type="ECO:0000256" key="2">
    <source>
        <dbReference type="SAM" id="SignalP"/>
    </source>
</evidence>